<dbReference type="InterPro" id="IPR001107">
    <property type="entry name" value="Band_7"/>
</dbReference>
<feature type="domain" description="Band 7" evidence="2">
    <location>
        <begin position="55"/>
        <end position="315"/>
    </location>
</feature>
<feature type="transmembrane region" description="Helical" evidence="1">
    <location>
        <begin position="7"/>
        <end position="24"/>
    </location>
</feature>
<evidence type="ECO:0000313" key="4">
    <source>
        <dbReference type="Proteomes" id="UP000176273"/>
    </source>
</evidence>
<keyword evidence="1" id="KW-0812">Transmembrane</keyword>
<keyword evidence="1" id="KW-0472">Membrane</keyword>
<evidence type="ECO:0000259" key="2">
    <source>
        <dbReference type="Pfam" id="PF01145"/>
    </source>
</evidence>
<accession>A0A1F6BKN6</accession>
<sequence length="384" mass="43237">MKKFRSSIIAAAIIGIAAVVGYLTSMEWGVARGIFWALLICGPILHGMYRIENDPPEKGVVTLFGRRLPFYADEGWHFFFLRPFFLWYVPVGVKRVNFEVSVTTRTPDRAPVKVVVSLTVRPLSEGLIQYLNSGGENGVRSIFEGHVEERIREWVEGTHEGPMDWRELYRGKLEMASVLAKRIAGNGSTIPGIPETAQGVPTHILLLFFSKPRPSHDSLARNEKPWAEDDWARVREVVEKGLSDTTKKEIADAVEARRKKIQDLRAGSGKIEIPDIGIRLERLNITDVEVMGDVKKAADAAAREREEGDGEKRELRRVMDRIEDLGDRLAKKFPNLQISERMLSRIIDMVQVERGKATRNINTLDIPPEVFAAAREFLGRGGAQ</sequence>
<organism evidence="3 4">
    <name type="scientific">Candidatus Jorgensenbacteria bacterium GWA1_54_12</name>
    <dbReference type="NCBI Taxonomy" id="1798468"/>
    <lineage>
        <taxon>Bacteria</taxon>
        <taxon>Candidatus Joergenseniibacteriota</taxon>
    </lineage>
</organism>
<protein>
    <recommendedName>
        <fullName evidence="2">Band 7 domain-containing protein</fullName>
    </recommendedName>
</protein>
<dbReference type="Pfam" id="PF01145">
    <property type="entry name" value="Band_7"/>
    <property type="match status" value="1"/>
</dbReference>
<dbReference type="AlphaFoldDB" id="A0A1F6BKN6"/>
<keyword evidence="1" id="KW-1133">Transmembrane helix</keyword>
<evidence type="ECO:0000256" key="1">
    <source>
        <dbReference type="SAM" id="Phobius"/>
    </source>
</evidence>
<proteinExistence type="predicted"/>
<evidence type="ECO:0000313" key="3">
    <source>
        <dbReference type="EMBL" id="OGG37484.1"/>
    </source>
</evidence>
<name>A0A1F6BKN6_9BACT</name>
<reference evidence="3 4" key="1">
    <citation type="journal article" date="2016" name="Nat. Commun.">
        <title>Thousands of microbial genomes shed light on interconnected biogeochemical processes in an aquifer system.</title>
        <authorList>
            <person name="Anantharaman K."/>
            <person name="Brown C.T."/>
            <person name="Hug L.A."/>
            <person name="Sharon I."/>
            <person name="Castelle C.J."/>
            <person name="Probst A.J."/>
            <person name="Thomas B.C."/>
            <person name="Singh A."/>
            <person name="Wilkins M.J."/>
            <person name="Karaoz U."/>
            <person name="Brodie E.L."/>
            <person name="Williams K.H."/>
            <person name="Hubbard S.S."/>
            <person name="Banfield J.F."/>
        </authorList>
    </citation>
    <scope>NUCLEOTIDE SEQUENCE [LARGE SCALE GENOMIC DNA]</scope>
</reference>
<dbReference type="EMBL" id="MFKH01000010">
    <property type="protein sequence ID" value="OGG37484.1"/>
    <property type="molecule type" value="Genomic_DNA"/>
</dbReference>
<gene>
    <name evidence="3" type="ORF">A2110_02705</name>
</gene>
<dbReference type="Proteomes" id="UP000176273">
    <property type="component" value="Unassembled WGS sequence"/>
</dbReference>
<comment type="caution">
    <text evidence="3">The sequence shown here is derived from an EMBL/GenBank/DDBJ whole genome shotgun (WGS) entry which is preliminary data.</text>
</comment>